<dbReference type="PANTHER" id="PTHR42693">
    <property type="entry name" value="ARYLSULFATASE FAMILY MEMBER"/>
    <property type="match status" value="1"/>
</dbReference>
<dbReference type="KEGG" id="saci:Sinac_0696"/>
<evidence type="ECO:0000259" key="3">
    <source>
        <dbReference type="Pfam" id="PF00884"/>
    </source>
</evidence>
<dbReference type="PANTHER" id="PTHR42693:SF53">
    <property type="entry name" value="ENDO-4-O-SULFATASE"/>
    <property type="match status" value="1"/>
</dbReference>
<dbReference type="Proteomes" id="UP000010798">
    <property type="component" value="Chromosome"/>
</dbReference>
<accession>L0D8E4</accession>
<organism evidence="4 5">
    <name type="scientific">Singulisphaera acidiphila (strain ATCC BAA-1392 / DSM 18658 / VKM B-2454 / MOB10)</name>
    <dbReference type="NCBI Taxonomy" id="886293"/>
    <lineage>
        <taxon>Bacteria</taxon>
        <taxon>Pseudomonadati</taxon>
        <taxon>Planctomycetota</taxon>
        <taxon>Planctomycetia</taxon>
        <taxon>Isosphaerales</taxon>
        <taxon>Isosphaeraceae</taxon>
        <taxon>Singulisphaera</taxon>
    </lineage>
</organism>
<keyword evidence="2" id="KW-0378">Hydrolase</keyword>
<dbReference type="InterPro" id="IPR050738">
    <property type="entry name" value="Sulfatase"/>
</dbReference>
<protein>
    <submittedName>
        <fullName evidence="4">Arylsulfatase A family protein</fullName>
    </submittedName>
</protein>
<dbReference type="InterPro" id="IPR000917">
    <property type="entry name" value="Sulfatase_N"/>
</dbReference>
<dbReference type="STRING" id="886293.Sinac_0696"/>
<dbReference type="GO" id="GO:0004065">
    <property type="term" value="F:arylsulfatase activity"/>
    <property type="evidence" value="ECO:0007669"/>
    <property type="project" value="TreeGrafter"/>
</dbReference>
<reference evidence="4 5" key="1">
    <citation type="submission" date="2012-02" db="EMBL/GenBank/DDBJ databases">
        <title>Complete sequence of chromosome of Singulisphaera acidiphila DSM 18658.</title>
        <authorList>
            <consortium name="US DOE Joint Genome Institute (JGI-PGF)"/>
            <person name="Lucas S."/>
            <person name="Copeland A."/>
            <person name="Lapidus A."/>
            <person name="Glavina del Rio T."/>
            <person name="Dalin E."/>
            <person name="Tice H."/>
            <person name="Bruce D."/>
            <person name="Goodwin L."/>
            <person name="Pitluck S."/>
            <person name="Peters L."/>
            <person name="Ovchinnikova G."/>
            <person name="Chertkov O."/>
            <person name="Kyrpides N."/>
            <person name="Mavromatis K."/>
            <person name="Ivanova N."/>
            <person name="Brettin T."/>
            <person name="Detter J.C."/>
            <person name="Han C."/>
            <person name="Larimer F."/>
            <person name="Land M."/>
            <person name="Hauser L."/>
            <person name="Markowitz V."/>
            <person name="Cheng J.-F."/>
            <person name="Hugenholtz P."/>
            <person name="Woyke T."/>
            <person name="Wu D."/>
            <person name="Tindall B."/>
            <person name="Pomrenke H."/>
            <person name="Brambilla E."/>
            <person name="Klenk H.-P."/>
            <person name="Eisen J.A."/>
        </authorList>
    </citation>
    <scope>NUCLEOTIDE SEQUENCE [LARGE SCALE GENOMIC DNA]</scope>
    <source>
        <strain evidence="5">ATCC BAA-1392 / DSM 18658 / VKM B-2454 / MOB10</strain>
    </source>
</reference>
<dbReference type="HOGENOM" id="CLU_006332_10_4_0"/>
<dbReference type="eggNOG" id="COG3119">
    <property type="taxonomic scope" value="Bacteria"/>
</dbReference>
<evidence type="ECO:0000313" key="4">
    <source>
        <dbReference type="EMBL" id="AGA25108.1"/>
    </source>
</evidence>
<gene>
    <name evidence="4" type="ordered locus">Sinac_0696</name>
</gene>
<dbReference type="AlphaFoldDB" id="L0D8E4"/>
<evidence type="ECO:0000256" key="1">
    <source>
        <dbReference type="ARBA" id="ARBA00008779"/>
    </source>
</evidence>
<evidence type="ECO:0000313" key="5">
    <source>
        <dbReference type="Proteomes" id="UP000010798"/>
    </source>
</evidence>
<name>L0D8E4_SINAD</name>
<dbReference type="InterPro" id="IPR017850">
    <property type="entry name" value="Alkaline_phosphatase_core_sf"/>
</dbReference>
<dbReference type="Gene3D" id="3.40.720.10">
    <property type="entry name" value="Alkaline Phosphatase, subunit A"/>
    <property type="match status" value="1"/>
</dbReference>
<sequence length="454" mass="50438">MQRSRRENLAMSYRLLVLLTLVVAGIGTPALAAAEGAKRPNVLLLLADDLGWGDVGFNGRTEWATPNLDRLAARGTTFKRFYTAAVVCAPSRAALMTGRYTIHDGVSRNNDDLPAREVTLAEAFKTHGYDTALFGKWHHGQPRDGSKTYVHPMDQGFDEFFGFTDAKHAWEKYPEQLWHGRELKPVSGYSDDMFADHAIDFLKRHKEKPTPFFLYVPFINTHFNIEAPAEEVALHQGKFTEVDPSKPIRATYAAMVTQLDKNVGRIMTALEGLGLAADTLVVFVSDHGATFESGNLGASDYHDSNRPFRGQKRTLWEGGIRVPGVACWPGHVPAGVISNEVVHMTDLFPTLLAATGAHPEAAWHVDGADLWPTWTGKAKLPERTLFWEWRVEGSNQLAAMRGPMKLVITSGGRPELFNVETDPAERRNAIAENPELARQLQNELKAWLATETKD</sequence>
<feature type="domain" description="Sulfatase N-terminal" evidence="3">
    <location>
        <begin position="40"/>
        <end position="356"/>
    </location>
</feature>
<keyword evidence="5" id="KW-1185">Reference proteome</keyword>
<evidence type="ECO:0000256" key="2">
    <source>
        <dbReference type="ARBA" id="ARBA00022801"/>
    </source>
</evidence>
<proteinExistence type="inferred from homology"/>
<dbReference type="Pfam" id="PF00884">
    <property type="entry name" value="Sulfatase"/>
    <property type="match status" value="1"/>
</dbReference>
<dbReference type="SUPFAM" id="SSF53649">
    <property type="entry name" value="Alkaline phosphatase-like"/>
    <property type="match status" value="1"/>
</dbReference>
<dbReference type="Gene3D" id="3.30.1120.10">
    <property type="match status" value="1"/>
</dbReference>
<comment type="similarity">
    <text evidence="1">Belongs to the sulfatase family.</text>
</comment>
<dbReference type="EMBL" id="CP003364">
    <property type="protein sequence ID" value="AGA25108.1"/>
    <property type="molecule type" value="Genomic_DNA"/>
</dbReference>